<dbReference type="SUPFAM" id="SSF47769">
    <property type="entry name" value="SAM/Pointed domain"/>
    <property type="match status" value="1"/>
</dbReference>
<dbReference type="InterPro" id="IPR035551">
    <property type="entry name" value="Boi1/2_SH3"/>
</dbReference>
<dbReference type="EMBL" id="JASNWA010000007">
    <property type="protein sequence ID" value="KAK3173647.1"/>
    <property type="molecule type" value="Genomic_DNA"/>
</dbReference>
<feature type="domain" description="SAM" evidence="6">
    <location>
        <begin position="253"/>
        <end position="319"/>
    </location>
</feature>
<evidence type="ECO:0000259" key="5">
    <source>
        <dbReference type="PROSITE" id="PS50003"/>
    </source>
</evidence>
<feature type="region of interest" description="Disordered" evidence="3">
    <location>
        <begin position="632"/>
        <end position="767"/>
    </location>
</feature>
<organism evidence="7 8">
    <name type="scientific">Lepraria neglecta</name>
    <dbReference type="NCBI Taxonomy" id="209136"/>
    <lineage>
        <taxon>Eukaryota</taxon>
        <taxon>Fungi</taxon>
        <taxon>Dikarya</taxon>
        <taxon>Ascomycota</taxon>
        <taxon>Pezizomycotina</taxon>
        <taxon>Lecanoromycetes</taxon>
        <taxon>OSLEUM clade</taxon>
        <taxon>Lecanoromycetidae</taxon>
        <taxon>Lecanorales</taxon>
        <taxon>Lecanorineae</taxon>
        <taxon>Stereocaulaceae</taxon>
        <taxon>Lepraria</taxon>
    </lineage>
</organism>
<accession>A0AAD9ZC71</accession>
<sequence>MAFRHLGGSPKKAAPGEMLLVVHDFEARSPDELNLFKGDRIELIERDDDFGDGWYLGKHLQNGKTGLFPEVYTTTTPRAINISATTMATATNLTSGSPKNLPTIDGAESEVQKLGGTPLHLKGSAERIKSDGDTPPPLNTIPPSQKTSSVPNASIVAPVLAAGAPPKRSINMIQQGQDEDSPVMNETLSVIDEHITDMKTPRSNGRAVAERRMTNDSGSEYSTHIDQRLSYIAGHETDEEERNPLTEREVLTWTPRQVAENLEDIGVERRHCEIFREQEISGEVLLAMDQSSIFMKEFDLGLVGRRLRTWHKIKALQEEVRGPGTSENRMTNVFDGDGSSEEFDPGQNGKGAANGSMLSTSLFDQPPTGRIHPRQDVPSPQASPSNLQLQSQRHDSSSTPASFTFMSGLDSPSRPSAASIREFNHSRRHSAIDFAPTFNRDTPPPPPPPPDQNAPSTPHRTSTTSPHKKNPSLDRNWTMGGPVPSANGRPLSATGTSLLPRNDRNTFDPHSEESNHRTAFRDLDRGYSSGGEMENKRARNVLRKRDVVSANHSRQSSYHAETKRMSHVGARRHSRFGSVDSIKDTVAAMASPAAKMYHGMGHFRNSSANEALAATPPSTDLTSPTVTKLEYDKKPSMKIVTSHTNRSGNSSPKSAVAPSKSFSKPRMGLRAISDAVTGNEKTVASKPVPVSSPIAESARQSSPRTGSTSPSGASQSVERESTDNSSKGTSIAQTGLTPTSGTRRKPKKETSAYIRGLEHKSPQEQMEGCDYSGWMKKKSSSMMTTWKSRLFVLRGRRLSYYYTDTDTQEKGLIDISAHRVLPADRDFITGFHATVTGAKSSPVSPAIAHTPTLAAKDAAAQPESTLQKPASPSMFIFKLVPPRNGLARAVNFTKPTIHYFAVENVTQGRLWMAALMKATIDRDETKPITTTYQQKTISLAKAKAMRHRPPALMNLEENSENVEEAAKSDETGLNIQGLDFDKKGGELDRKIENMEHRRTASVEDMQSTALRAEKTDTEGKEE</sequence>
<feature type="compositionally biased region" description="Basic and acidic residues" evidence="3">
    <location>
        <begin position="1011"/>
        <end position="1022"/>
    </location>
</feature>
<dbReference type="Proteomes" id="UP001276659">
    <property type="component" value="Unassembled WGS sequence"/>
</dbReference>
<dbReference type="Gene3D" id="1.10.150.50">
    <property type="entry name" value="Transcription Factor, Ets-1"/>
    <property type="match status" value="1"/>
</dbReference>
<evidence type="ECO:0000256" key="3">
    <source>
        <dbReference type="SAM" id="MobiDB-lite"/>
    </source>
</evidence>
<dbReference type="SMART" id="SM00454">
    <property type="entry name" value="SAM"/>
    <property type="match status" value="1"/>
</dbReference>
<evidence type="ECO:0000259" key="4">
    <source>
        <dbReference type="PROSITE" id="PS50002"/>
    </source>
</evidence>
<evidence type="ECO:0000259" key="6">
    <source>
        <dbReference type="PROSITE" id="PS50105"/>
    </source>
</evidence>
<dbReference type="AlphaFoldDB" id="A0AAD9ZC71"/>
<dbReference type="InterPro" id="IPR037370">
    <property type="entry name" value="Pleckstrin"/>
</dbReference>
<feature type="compositionally biased region" description="Low complexity" evidence="3">
    <location>
        <begin position="701"/>
        <end position="714"/>
    </location>
</feature>
<dbReference type="GO" id="GO:0030036">
    <property type="term" value="P:actin cytoskeleton organization"/>
    <property type="evidence" value="ECO:0007669"/>
    <property type="project" value="TreeGrafter"/>
</dbReference>
<feature type="compositionally biased region" description="Basic and acidic residues" evidence="3">
    <location>
        <begin position="533"/>
        <end position="547"/>
    </location>
</feature>
<feature type="compositionally biased region" description="Polar residues" evidence="3">
    <location>
        <begin position="378"/>
        <end position="405"/>
    </location>
</feature>
<dbReference type="PANTHER" id="PTHR12092">
    <property type="entry name" value="PLECKSTRIN"/>
    <property type="match status" value="1"/>
</dbReference>
<evidence type="ECO:0000313" key="7">
    <source>
        <dbReference type="EMBL" id="KAK3173647.1"/>
    </source>
</evidence>
<reference evidence="7" key="1">
    <citation type="submission" date="2022-11" db="EMBL/GenBank/DDBJ databases">
        <title>Chromosomal genome sequence assembly and mating type (MAT) locus characterization of the leprose asexual lichenized fungus Lepraria neglecta (Nyl.) Erichsen.</title>
        <authorList>
            <person name="Allen J.L."/>
            <person name="Pfeffer B."/>
        </authorList>
    </citation>
    <scope>NUCLEOTIDE SEQUENCE</scope>
    <source>
        <strain evidence="7">Allen 5258</strain>
    </source>
</reference>
<feature type="region of interest" description="Disordered" evidence="3">
    <location>
        <begin position="992"/>
        <end position="1022"/>
    </location>
</feature>
<dbReference type="InterPro" id="IPR013761">
    <property type="entry name" value="SAM/pointed_sf"/>
</dbReference>
<evidence type="ECO:0000313" key="8">
    <source>
        <dbReference type="Proteomes" id="UP001276659"/>
    </source>
</evidence>
<feature type="domain" description="SH3" evidence="4">
    <location>
        <begin position="14"/>
        <end position="78"/>
    </location>
</feature>
<dbReference type="SMART" id="SM00233">
    <property type="entry name" value="PH"/>
    <property type="match status" value="1"/>
</dbReference>
<comment type="caution">
    <text evidence="7">The sequence shown here is derived from an EMBL/GenBank/DDBJ whole genome shotgun (WGS) entry which is preliminary data.</text>
</comment>
<feature type="compositionally biased region" description="Pro residues" evidence="3">
    <location>
        <begin position="442"/>
        <end position="452"/>
    </location>
</feature>
<dbReference type="SUPFAM" id="SSF50729">
    <property type="entry name" value="PH domain-like"/>
    <property type="match status" value="1"/>
</dbReference>
<dbReference type="CDD" id="cd09535">
    <property type="entry name" value="SAM_BOI-like_fungal"/>
    <property type="match status" value="1"/>
</dbReference>
<dbReference type="Pfam" id="PF00169">
    <property type="entry name" value="PH"/>
    <property type="match status" value="1"/>
</dbReference>
<dbReference type="GO" id="GO:0005886">
    <property type="term" value="C:plasma membrane"/>
    <property type="evidence" value="ECO:0007669"/>
    <property type="project" value="TreeGrafter"/>
</dbReference>
<feature type="compositionally biased region" description="Polar residues" evidence="3">
    <location>
        <begin position="550"/>
        <end position="559"/>
    </location>
</feature>
<proteinExistence type="predicted"/>
<dbReference type="InterPro" id="IPR036028">
    <property type="entry name" value="SH3-like_dom_sf"/>
</dbReference>
<dbReference type="PROSITE" id="PS50003">
    <property type="entry name" value="PH_DOMAIN"/>
    <property type="match status" value="1"/>
</dbReference>
<dbReference type="Pfam" id="PF07647">
    <property type="entry name" value="SAM_2"/>
    <property type="match status" value="1"/>
</dbReference>
<feature type="region of interest" description="Disordered" evidence="3">
    <location>
        <begin position="201"/>
        <end position="221"/>
    </location>
</feature>
<dbReference type="CDD" id="cd11886">
    <property type="entry name" value="SH3_BOI"/>
    <property type="match status" value="1"/>
</dbReference>
<dbReference type="PANTHER" id="PTHR12092:SF16">
    <property type="entry name" value="PH DOMAIN-CONTAINING PROTEIN"/>
    <property type="match status" value="1"/>
</dbReference>
<dbReference type="SMART" id="SM00326">
    <property type="entry name" value="SH3"/>
    <property type="match status" value="1"/>
</dbReference>
<dbReference type="PROSITE" id="PS50105">
    <property type="entry name" value="SAM_DOMAIN"/>
    <property type="match status" value="1"/>
</dbReference>
<dbReference type="Pfam" id="PF14604">
    <property type="entry name" value="SH3_9"/>
    <property type="match status" value="1"/>
</dbReference>
<feature type="region of interest" description="Disordered" evidence="3">
    <location>
        <begin position="127"/>
        <end position="150"/>
    </location>
</feature>
<keyword evidence="8" id="KW-1185">Reference proteome</keyword>
<name>A0AAD9ZC71_9LECA</name>
<feature type="compositionally biased region" description="Basic and acidic residues" evidence="3">
    <location>
        <begin position="992"/>
        <end position="1001"/>
    </location>
</feature>
<dbReference type="SUPFAM" id="SSF50044">
    <property type="entry name" value="SH3-domain"/>
    <property type="match status" value="1"/>
</dbReference>
<feature type="compositionally biased region" description="Polar residues" evidence="3">
    <location>
        <begin position="723"/>
        <end position="741"/>
    </location>
</feature>
<feature type="domain" description="PH" evidence="5">
    <location>
        <begin position="768"/>
        <end position="920"/>
    </location>
</feature>
<dbReference type="Gene3D" id="2.30.30.40">
    <property type="entry name" value="SH3 Domains"/>
    <property type="match status" value="1"/>
</dbReference>
<protein>
    <submittedName>
        <fullName evidence="7">Uncharacterized protein</fullName>
    </submittedName>
</protein>
<evidence type="ECO:0000256" key="1">
    <source>
        <dbReference type="ARBA" id="ARBA00022443"/>
    </source>
</evidence>
<feature type="compositionally biased region" description="Polar residues" evidence="3">
    <location>
        <begin position="141"/>
        <end position="150"/>
    </location>
</feature>
<dbReference type="InterPro" id="IPR001452">
    <property type="entry name" value="SH3_domain"/>
</dbReference>
<feature type="compositionally biased region" description="Low complexity" evidence="3">
    <location>
        <begin position="650"/>
        <end position="665"/>
    </location>
</feature>
<dbReference type="InterPro" id="IPR011993">
    <property type="entry name" value="PH-like_dom_sf"/>
</dbReference>
<dbReference type="PROSITE" id="PS50002">
    <property type="entry name" value="SH3"/>
    <property type="match status" value="1"/>
</dbReference>
<keyword evidence="1 2" id="KW-0728">SH3 domain</keyword>
<feature type="region of interest" description="Disordered" evidence="3">
    <location>
        <begin position="321"/>
        <end position="417"/>
    </location>
</feature>
<feature type="compositionally biased region" description="Low complexity" evidence="3">
    <location>
        <begin position="455"/>
        <end position="465"/>
    </location>
</feature>
<dbReference type="FunFam" id="1.10.150.50:FF:000082">
    <property type="entry name" value="Polarized growth protein boi2"/>
    <property type="match status" value="1"/>
</dbReference>
<dbReference type="InterPro" id="IPR001849">
    <property type="entry name" value="PH_domain"/>
</dbReference>
<feature type="compositionally biased region" description="Polar residues" evidence="3">
    <location>
        <begin position="639"/>
        <end position="649"/>
    </location>
</feature>
<feature type="compositionally biased region" description="Basic and acidic residues" evidence="3">
    <location>
        <begin position="501"/>
        <end position="525"/>
    </location>
</feature>
<evidence type="ECO:0000256" key="2">
    <source>
        <dbReference type="PROSITE-ProRule" id="PRU00192"/>
    </source>
</evidence>
<feature type="region of interest" description="Disordered" evidence="3">
    <location>
        <begin position="435"/>
        <end position="569"/>
    </location>
</feature>
<dbReference type="InterPro" id="IPR001660">
    <property type="entry name" value="SAM"/>
</dbReference>
<dbReference type="Gene3D" id="2.30.29.30">
    <property type="entry name" value="Pleckstrin-homology domain (PH domain)/Phosphotyrosine-binding domain (PTB)"/>
    <property type="match status" value="1"/>
</dbReference>
<gene>
    <name evidence="7" type="ORF">OEA41_006979</name>
</gene>